<dbReference type="PANTHER" id="PTHR11730:SF6">
    <property type="entry name" value="AMMONIUM TRANSPORTER"/>
    <property type="match status" value="1"/>
</dbReference>
<dbReference type="AlphaFoldDB" id="A0A1I4TQE9"/>
<dbReference type="Proteomes" id="UP000198535">
    <property type="component" value="Unassembled WGS sequence"/>
</dbReference>
<feature type="transmembrane region" description="Helical" evidence="9">
    <location>
        <begin position="41"/>
        <end position="61"/>
    </location>
</feature>
<feature type="transmembrane region" description="Helical" evidence="9">
    <location>
        <begin position="337"/>
        <end position="354"/>
    </location>
</feature>
<dbReference type="NCBIfam" id="TIGR00836">
    <property type="entry name" value="amt"/>
    <property type="match status" value="1"/>
</dbReference>
<feature type="transmembrane region" description="Helical" evidence="9">
    <location>
        <begin position="164"/>
        <end position="183"/>
    </location>
</feature>
<evidence type="ECO:0000256" key="1">
    <source>
        <dbReference type="ARBA" id="ARBA00004141"/>
    </source>
</evidence>
<dbReference type="PROSITE" id="PS01219">
    <property type="entry name" value="AMMONIUM_TRANSP"/>
    <property type="match status" value="1"/>
</dbReference>
<dbReference type="InterPro" id="IPR029020">
    <property type="entry name" value="Ammonium/urea_transptr"/>
</dbReference>
<keyword evidence="3 9" id="KW-0813">Transport</keyword>
<keyword evidence="6 9" id="KW-0472">Membrane</keyword>
<evidence type="ECO:0000256" key="2">
    <source>
        <dbReference type="ARBA" id="ARBA00005887"/>
    </source>
</evidence>
<dbReference type="InterPro" id="IPR018047">
    <property type="entry name" value="Ammonium_transpt_CS"/>
</dbReference>
<dbReference type="Pfam" id="PF00909">
    <property type="entry name" value="Ammonium_transp"/>
    <property type="match status" value="1"/>
</dbReference>
<sequence length="499" mass="53040">MMKKPEYLNRMKSTHSIRLPNEDETKVLLMYGISQKLNSKMIWQALLLMSVIFMLFIVPASAGTVEENSESIANLETALTFMWLIIAGAIVFLMHAGFSLVEIGLTRTKNTANILMKNFMTICLGVVVYWAVGWGIMYGADFAGLIGIDQFFLVGADNALWNSWWFQMVFAATGATIVSGAMAERTDFKAYLIYTVLMVALIYPVYGHWVWSGAGILTSGFLVDAIGVGHHDFAGSGVVHSIGGYSALAGVLLVGPRIGKFKNGKPMAIPGHSLPLAFLGTLILAFGWVGFNGGSTLDAMDPFVNLVIANTFIAGASGGIIVMLITWMKTGKPDPSLTANGLLAGLVAITAPCGSVSNTGALIIGIIGGIVVYAGVMFNENVLKLDDPVGAIAVHGYTGSWGLIAVGLFALGTDGTILEGAAYTAETAGLFYGGGVGLLMIQIVAVILSIVWAFGISFVIFKILDVVIGLRVSEEHEIAGLDIVEHGISAYPEFMIQEE</sequence>
<dbReference type="SUPFAM" id="SSF111352">
    <property type="entry name" value="Ammonium transporter"/>
    <property type="match status" value="1"/>
</dbReference>
<keyword evidence="12" id="KW-1185">Reference proteome</keyword>
<name>A0A1I4TQE9_9EURY</name>
<feature type="transmembrane region" description="Helical" evidence="9">
    <location>
        <begin position="233"/>
        <end position="254"/>
    </location>
</feature>
<dbReference type="GO" id="GO:0005886">
    <property type="term" value="C:plasma membrane"/>
    <property type="evidence" value="ECO:0007669"/>
    <property type="project" value="UniProtKB-SubCell"/>
</dbReference>
<feature type="transmembrane region" description="Helical" evidence="9">
    <location>
        <begin position="431"/>
        <end position="461"/>
    </location>
</feature>
<accession>A0A1I4TQE9</accession>
<dbReference type="GO" id="GO:0097272">
    <property type="term" value="P:ammonium homeostasis"/>
    <property type="evidence" value="ECO:0007669"/>
    <property type="project" value="TreeGrafter"/>
</dbReference>
<dbReference type="PANTHER" id="PTHR11730">
    <property type="entry name" value="AMMONIUM TRANSPORTER"/>
    <property type="match status" value="1"/>
</dbReference>
<dbReference type="GO" id="GO:0008519">
    <property type="term" value="F:ammonium channel activity"/>
    <property type="evidence" value="ECO:0007669"/>
    <property type="project" value="InterPro"/>
</dbReference>
<feature type="transmembrane region" description="Helical" evidence="9">
    <location>
        <begin position="274"/>
        <end position="291"/>
    </location>
</feature>
<dbReference type="EMBL" id="FOUJ01000005">
    <property type="protein sequence ID" value="SFM78982.1"/>
    <property type="molecule type" value="Genomic_DNA"/>
</dbReference>
<evidence type="ECO:0000259" key="10">
    <source>
        <dbReference type="Pfam" id="PF00909"/>
    </source>
</evidence>
<reference evidence="12" key="1">
    <citation type="submission" date="2016-10" db="EMBL/GenBank/DDBJ databases">
        <authorList>
            <person name="Varghese N."/>
            <person name="Submissions S."/>
        </authorList>
    </citation>
    <scope>NUCLEOTIDE SEQUENCE [LARGE SCALE GENOMIC DNA]</scope>
    <source>
        <strain evidence="12">Mob M</strain>
    </source>
</reference>
<evidence type="ECO:0000256" key="7">
    <source>
        <dbReference type="ARBA" id="ARBA00023177"/>
    </source>
</evidence>
<feature type="transmembrane region" description="Helical" evidence="9">
    <location>
        <begin position="122"/>
        <end position="144"/>
    </location>
</feature>
<evidence type="ECO:0000256" key="6">
    <source>
        <dbReference type="ARBA" id="ARBA00023136"/>
    </source>
</evidence>
<comment type="subcellular location">
    <subcellularLocation>
        <location evidence="9">Cell membrane</location>
        <topology evidence="9">Multi-pass membrane protein</topology>
    </subcellularLocation>
    <subcellularLocation>
        <location evidence="1">Membrane</location>
        <topology evidence="1">Multi-pass membrane protein</topology>
    </subcellularLocation>
</comment>
<keyword evidence="4 9" id="KW-0812">Transmembrane</keyword>
<dbReference type="InterPro" id="IPR001905">
    <property type="entry name" value="Ammonium_transpt"/>
</dbReference>
<evidence type="ECO:0000313" key="11">
    <source>
        <dbReference type="EMBL" id="SFM78982.1"/>
    </source>
</evidence>
<dbReference type="Gene3D" id="1.10.3430.10">
    <property type="entry name" value="Ammonium transporter AmtB like domains"/>
    <property type="match status" value="1"/>
</dbReference>
<evidence type="ECO:0000256" key="4">
    <source>
        <dbReference type="ARBA" id="ARBA00022692"/>
    </source>
</evidence>
<keyword evidence="5 9" id="KW-1133">Transmembrane helix</keyword>
<evidence type="ECO:0000313" key="12">
    <source>
        <dbReference type="Proteomes" id="UP000198535"/>
    </source>
</evidence>
<comment type="function">
    <text evidence="8">Involved in the uptake of ammonium/ammonia (NH(4)(+)/NH(3)). Transport is electrogenic.</text>
</comment>
<proteinExistence type="inferred from homology"/>
<organism evidence="11 12">
    <name type="scientific">Methanolobus profundi</name>
    <dbReference type="NCBI Taxonomy" id="487685"/>
    <lineage>
        <taxon>Archaea</taxon>
        <taxon>Methanobacteriati</taxon>
        <taxon>Methanobacteriota</taxon>
        <taxon>Stenosarchaea group</taxon>
        <taxon>Methanomicrobia</taxon>
        <taxon>Methanosarcinales</taxon>
        <taxon>Methanosarcinaceae</taxon>
        <taxon>Methanolobus</taxon>
    </lineage>
</organism>
<keyword evidence="7 9" id="KW-0924">Ammonia transport</keyword>
<gene>
    <name evidence="11" type="ORF">SAMN04488696_2399</name>
</gene>
<feature type="transmembrane region" description="Helical" evidence="9">
    <location>
        <begin position="390"/>
        <end position="411"/>
    </location>
</feature>
<feature type="transmembrane region" description="Helical" evidence="9">
    <location>
        <begin position="190"/>
        <end position="211"/>
    </location>
</feature>
<comment type="similarity">
    <text evidence="2 9">Belongs to the ammonia transporter channel (TC 1.A.11.2) family.</text>
</comment>
<feature type="domain" description="Ammonium transporter AmtB-like" evidence="10">
    <location>
        <begin position="82"/>
        <end position="491"/>
    </location>
</feature>
<dbReference type="STRING" id="487685.SAMN04488696_2399"/>
<evidence type="ECO:0000256" key="9">
    <source>
        <dbReference type="RuleBase" id="RU362002"/>
    </source>
</evidence>
<evidence type="ECO:0000256" key="3">
    <source>
        <dbReference type="ARBA" id="ARBA00022448"/>
    </source>
</evidence>
<evidence type="ECO:0000256" key="8">
    <source>
        <dbReference type="ARBA" id="ARBA00045370"/>
    </source>
</evidence>
<feature type="transmembrane region" description="Helical" evidence="9">
    <location>
        <begin position="303"/>
        <end position="325"/>
    </location>
</feature>
<feature type="transmembrane region" description="Helical" evidence="9">
    <location>
        <begin position="81"/>
        <end position="101"/>
    </location>
</feature>
<protein>
    <recommendedName>
        <fullName evidence="9">Ammonium transporter</fullName>
    </recommendedName>
</protein>
<evidence type="ECO:0000256" key="5">
    <source>
        <dbReference type="ARBA" id="ARBA00022989"/>
    </source>
</evidence>
<dbReference type="InterPro" id="IPR024041">
    <property type="entry name" value="NH4_transpt_AmtB-like_dom"/>
</dbReference>